<keyword evidence="6" id="KW-0342">GTP-binding</keyword>
<dbReference type="GO" id="GO:0009298">
    <property type="term" value="P:GDP-mannose biosynthetic process"/>
    <property type="evidence" value="ECO:0007669"/>
    <property type="project" value="TreeGrafter"/>
</dbReference>
<dbReference type="InterPro" id="IPR006375">
    <property type="entry name" value="Man1P_GuaTrfase/Man6P_Isoase"/>
</dbReference>
<dbReference type="AlphaFoldDB" id="A0A940MRH1"/>
<organism evidence="11 12">
    <name type="scientific">Sagittula salina</name>
    <dbReference type="NCBI Taxonomy" id="2820268"/>
    <lineage>
        <taxon>Bacteria</taxon>
        <taxon>Pseudomonadati</taxon>
        <taxon>Pseudomonadota</taxon>
        <taxon>Alphaproteobacteria</taxon>
        <taxon>Rhodobacterales</taxon>
        <taxon>Roseobacteraceae</taxon>
        <taxon>Sagittula</taxon>
    </lineage>
</organism>
<dbReference type="CDD" id="cd02213">
    <property type="entry name" value="cupin_PMI_typeII_C"/>
    <property type="match status" value="1"/>
</dbReference>
<evidence type="ECO:0000256" key="7">
    <source>
        <dbReference type="ARBA" id="ARBA00047343"/>
    </source>
</evidence>
<dbReference type="InterPro" id="IPR011051">
    <property type="entry name" value="RmlC_Cupin_sf"/>
</dbReference>
<comment type="similarity">
    <text evidence="1 8">Belongs to the mannose-6-phosphate isomerase type 2 family.</text>
</comment>
<dbReference type="CDD" id="cd02509">
    <property type="entry name" value="GDP-M1P_Guanylyltransferase"/>
    <property type="match status" value="1"/>
</dbReference>
<dbReference type="PANTHER" id="PTHR46390">
    <property type="entry name" value="MANNOSE-1-PHOSPHATE GUANYLYLTRANSFERASE"/>
    <property type="match status" value="1"/>
</dbReference>
<keyword evidence="4 11" id="KW-0548">Nucleotidyltransferase</keyword>
<dbReference type="GO" id="GO:0000271">
    <property type="term" value="P:polysaccharide biosynthetic process"/>
    <property type="evidence" value="ECO:0007669"/>
    <property type="project" value="InterPro"/>
</dbReference>
<evidence type="ECO:0000256" key="2">
    <source>
        <dbReference type="ARBA" id="ARBA00012387"/>
    </source>
</evidence>
<dbReference type="InterPro" id="IPR051161">
    <property type="entry name" value="Mannose-6P_isomerase_type2"/>
</dbReference>
<dbReference type="InterPro" id="IPR029044">
    <property type="entry name" value="Nucleotide-diphossugar_trans"/>
</dbReference>
<dbReference type="GO" id="GO:0005525">
    <property type="term" value="F:GTP binding"/>
    <property type="evidence" value="ECO:0007669"/>
    <property type="project" value="UniProtKB-KW"/>
</dbReference>
<feature type="domain" description="Mannose-6-phosphate isomerase type II C-terminal" evidence="10">
    <location>
        <begin position="361"/>
        <end position="464"/>
    </location>
</feature>
<evidence type="ECO:0000256" key="1">
    <source>
        <dbReference type="ARBA" id="ARBA00006115"/>
    </source>
</evidence>
<comment type="catalytic activity">
    <reaction evidence="7">
        <text>alpha-D-mannose 1-phosphate + GTP + H(+) = GDP-alpha-D-mannose + diphosphate</text>
        <dbReference type="Rhea" id="RHEA:15229"/>
        <dbReference type="ChEBI" id="CHEBI:15378"/>
        <dbReference type="ChEBI" id="CHEBI:33019"/>
        <dbReference type="ChEBI" id="CHEBI:37565"/>
        <dbReference type="ChEBI" id="CHEBI:57527"/>
        <dbReference type="ChEBI" id="CHEBI:58409"/>
        <dbReference type="EC" id="2.7.7.13"/>
    </reaction>
</comment>
<evidence type="ECO:0000256" key="4">
    <source>
        <dbReference type="ARBA" id="ARBA00022695"/>
    </source>
</evidence>
<dbReference type="Gene3D" id="3.90.550.10">
    <property type="entry name" value="Spore Coat Polysaccharide Biosynthesis Protein SpsA, Chain A"/>
    <property type="match status" value="1"/>
</dbReference>
<accession>A0A940MRH1</accession>
<proteinExistence type="inferred from homology"/>
<dbReference type="Gene3D" id="2.60.120.10">
    <property type="entry name" value="Jelly Rolls"/>
    <property type="match status" value="1"/>
</dbReference>
<evidence type="ECO:0000256" key="3">
    <source>
        <dbReference type="ARBA" id="ARBA00022679"/>
    </source>
</evidence>
<keyword evidence="11" id="KW-0413">Isomerase</keyword>
<evidence type="ECO:0000313" key="12">
    <source>
        <dbReference type="Proteomes" id="UP000675940"/>
    </source>
</evidence>
<evidence type="ECO:0000256" key="5">
    <source>
        <dbReference type="ARBA" id="ARBA00022741"/>
    </source>
</evidence>
<gene>
    <name evidence="11" type="ORF">J5474_18600</name>
</gene>
<protein>
    <recommendedName>
        <fullName evidence="2">mannose-1-phosphate guanylyltransferase</fullName>
        <ecNumber evidence="2">2.7.7.13</ecNumber>
    </recommendedName>
</protein>
<sequence length="469" mass="50962">MIHPVLLCGGSGTRLWPLSRKSYPKQFADLLGEDSLFQASARRFACAGFADPLVVTGDPFRFIVTEQLDAVGIRPAGILIEPEGRNTAPAACAAAIDVLERDAEGMVLLLPSDHAIPDADAFRATIAQGVAAAESGQIVTFGIKPTRAETGYGWLETGAEAHGALTLERFIEKPDQARAETLFANPRYLWNAGVFLARADVLVRAFQTHAPEILKTVAAAMEAAKEDLSFTRIDPALWAAVPDDSIDFAVMEKAGNLSAVRFDGHWSDLGGWEAVWLESGKDSDGNAVSDNATALECRNTLLRAEAPDQELVAIGLENVVAVAMRDAVMVADISKAQNVKTAVKVLKERGAKQALEFPIDHRPWGWFETLVLADRFQVKRIHVNPGAALSLQSHHHRSEHWIVVAGTAKVTVDDDVKLVTENQSVYIPLGAVHRMENPGKVPMVLIEVQTGTYLGEDDIVRYEDVYSRS</sequence>
<dbReference type="InterPro" id="IPR001538">
    <property type="entry name" value="Man6P_isomerase-2_C"/>
</dbReference>
<evidence type="ECO:0000259" key="10">
    <source>
        <dbReference type="Pfam" id="PF01050"/>
    </source>
</evidence>
<name>A0A940MRH1_9RHOB</name>
<keyword evidence="12" id="KW-1185">Reference proteome</keyword>
<dbReference type="InterPro" id="IPR049577">
    <property type="entry name" value="GMPP_N"/>
</dbReference>
<dbReference type="InterPro" id="IPR014710">
    <property type="entry name" value="RmlC-like_jellyroll"/>
</dbReference>
<dbReference type="PANTHER" id="PTHR46390:SF1">
    <property type="entry name" value="MANNOSE-1-PHOSPHATE GUANYLYLTRANSFERASE"/>
    <property type="match status" value="1"/>
</dbReference>
<dbReference type="Pfam" id="PF00483">
    <property type="entry name" value="NTP_transferase"/>
    <property type="match status" value="1"/>
</dbReference>
<dbReference type="Pfam" id="PF01050">
    <property type="entry name" value="MannoseP_isomer"/>
    <property type="match status" value="1"/>
</dbReference>
<dbReference type="RefSeq" id="WP_209362898.1">
    <property type="nucleotide sequence ID" value="NZ_JAGISH010000013.1"/>
</dbReference>
<dbReference type="NCBIfam" id="TIGR01479">
    <property type="entry name" value="GMP_PMI"/>
    <property type="match status" value="1"/>
</dbReference>
<reference evidence="11" key="1">
    <citation type="submission" date="2021-03" db="EMBL/GenBank/DDBJ databases">
        <title>Sagittula salina sp. nov. strain M10.9X isolated from the marine waste.</title>
        <authorList>
            <person name="Satari L."/>
            <person name="Molina-Menor E."/>
            <person name="Vidal-Verdu A."/>
            <person name="Pascual J."/>
            <person name="Pereto J."/>
            <person name="Porcar M."/>
        </authorList>
    </citation>
    <scope>NUCLEOTIDE SEQUENCE</scope>
    <source>
        <strain evidence="11">M10.9X</strain>
    </source>
</reference>
<dbReference type="Proteomes" id="UP000675940">
    <property type="component" value="Unassembled WGS sequence"/>
</dbReference>
<dbReference type="FunFam" id="2.60.120.10:FF:000032">
    <property type="entry name" value="Mannose-1-phosphate guanylyltransferase/mannose-6-phosphate isomerase"/>
    <property type="match status" value="1"/>
</dbReference>
<dbReference type="InterPro" id="IPR005835">
    <property type="entry name" value="NTP_transferase_dom"/>
</dbReference>
<dbReference type="EC" id="2.7.7.13" evidence="2"/>
<dbReference type="EMBL" id="JAGISH010000013">
    <property type="protein sequence ID" value="MBP0484485.1"/>
    <property type="molecule type" value="Genomic_DNA"/>
</dbReference>
<evidence type="ECO:0000256" key="8">
    <source>
        <dbReference type="RuleBase" id="RU004190"/>
    </source>
</evidence>
<dbReference type="SUPFAM" id="SSF53448">
    <property type="entry name" value="Nucleotide-diphospho-sugar transferases"/>
    <property type="match status" value="1"/>
</dbReference>
<evidence type="ECO:0000256" key="6">
    <source>
        <dbReference type="ARBA" id="ARBA00023134"/>
    </source>
</evidence>
<evidence type="ECO:0000313" key="11">
    <source>
        <dbReference type="EMBL" id="MBP0484485.1"/>
    </source>
</evidence>
<keyword evidence="5" id="KW-0547">Nucleotide-binding</keyword>
<comment type="caution">
    <text evidence="11">The sequence shown here is derived from an EMBL/GenBank/DDBJ whole genome shotgun (WGS) entry which is preliminary data.</text>
</comment>
<dbReference type="SUPFAM" id="SSF51182">
    <property type="entry name" value="RmlC-like cupins"/>
    <property type="match status" value="1"/>
</dbReference>
<feature type="domain" description="Nucleotidyl transferase" evidence="9">
    <location>
        <begin position="4"/>
        <end position="279"/>
    </location>
</feature>
<keyword evidence="3 11" id="KW-0808">Transferase</keyword>
<dbReference type="GO" id="GO:0016853">
    <property type="term" value="F:isomerase activity"/>
    <property type="evidence" value="ECO:0007669"/>
    <property type="project" value="UniProtKB-KW"/>
</dbReference>
<evidence type="ECO:0000259" key="9">
    <source>
        <dbReference type="Pfam" id="PF00483"/>
    </source>
</evidence>
<dbReference type="GO" id="GO:0004475">
    <property type="term" value="F:mannose-1-phosphate guanylyltransferase (GTP) activity"/>
    <property type="evidence" value="ECO:0007669"/>
    <property type="project" value="UniProtKB-EC"/>
</dbReference>